<keyword evidence="2" id="KW-1185">Reference proteome</keyword>
<name>A0A7S7RR67_9BACT</name>
<dbReference type="Proteomes" id="UP000593836">
    <property type="component" value="Chromosome"/>
</dbReference>
<protein>
    <recommendedName>
        <fullName evidence="3">Formylmethanofuran dehydrogenase subunit E domain-containing protein</fullName>
    </recommendedName>
</protein>
<proteinExistence type="predicted"/>
<accession>A0A7S7RR67</accession>
<sequence length="199" mass="21829">MNYPEFFKSLEVIKVLDPLSNILGAFEMGIYEFNYLDVVKSAGHSCPTVAGAYLITSEALKVLYSNGLAVRGEIKVEFKEELQDGVSGVISNVVSQITGATDKSGFKGLSGKFARHSLMSFNSNISSSARFTRVDNGKSVDVYYDPSSVAPSPNINPLMQKIMGGLADPKEIKEFGELWQDRVKRIFENSSSVIRVVEL</sequence>
<organism evidence="1 2">
    <name type="scientific">Candidatus Sulfurimonas marisnigri</name>
    <dbReference type="NCBI Taxonomy" id="2740405"/>
    <lineage>
        <taxon>Bacteria</taxon>
        <taxon>Pseudomonadati</taxon>
        <taxon>Campylobacterota</taxon>
        <taxon>Epsilonproteobacteria</taxon>
        <taxon>Campylobacterales</taxon>
        <taxon>Sulfurimonadaceae</taxon>
        <taxon>Sulfurimonas</taxon>
    </lineage>
</organism>
<gene>
    <name evidence="1" type="ORF">HUE87_04140</name>
</gene>
<dbReference type="KEGG" id="smas:HUE87_04140"/>
<dbReference type="EMBL" id="CP054493">
    <property type="protein sequence ID" value="QOY55436.1"/>
    <property type="molecule type" value="Genomic_DNA"/>
</dbReference>
<evidence type="ECO:0008006" key="3">
    <source>
        <dbReference type="Google" id="ProtNLM"/>
    </source>
</evidence>
<dbReference type="AlphaFoldDB" id="A0A7S7RR67"/>
<evidence type="ECO:0000313" key="1">
    <source>
        <dbReference type="EMBL" id="QOY55436.1"/>
    </source>
</evidence>
<dbReference type="RefSeq" id="WP_194367476.1">
    <property type="nucleotide sequence ID" value="NZ_CP054493.1"/>
</dbReference>
<reference evidence="1 2" key="1">
    <citation type="submission" date="2020-05" db="EMBL/GenBank/DDBJ databases">
        <title>Sulfurimonas marisnigri, sp. nov., and Sulfurimonas baltica, sp. nov., manganese oxide reducing chemolithoautotrophs of the class Epsilonproteobacteria isolated from the pelagic redoxclines of the Black and Baltic Seas and emended description of the genus Sulfurimonas.</title>
        <authorList>
            <person name="Henkel J.V."/>
            <person name="Laudan C."/>
            <person name="Werner J."/>
            <person name="Neu T."/>
            <person name="Plewe S."/>
            <person name="Sproer C."/>
            <person name="Bunk B."/>
            <person name="Schulz-Vogt H.N."/>
        </authorList>
    </citation>
    <scope>NUCLEOTIDE SEQUENCE [LARGE SCALE GENOMIC DNA]</scope>
    <source>
        <strain evidence="1 2">SoZ1</strain>
    </source>
</reference>
<evidence type="ECO:0000313" key="2">
    <source>
        <dbReference type="Proteomes" id="UP000593836"/>
    </source>
</evidence>